<evidence type="ECO:0000313" key="1">
    <source>
        <dbReference type="EMBL" id="KAH3857783.1"/>
    </source>
</evidence>
<protein>
    <submittedName>
        <fullName evidence="1">Uncharacterized protein</fullName>
    </submittedName>
</protein>
<organism evidence="1 2">
    <name type="scientific">Dreissena polymorpha</name>
    <name type="common">Zebra mussel</name>
    <name type="synonym">Mytilus polymorpha</name>
    <dbReference type="NCBI Taxonomy" id="45954"/>
    <lineage>
        <taxon>Eukaryota</taxon>
        <taxon>Metazoa</taxon>
        <taxon>Spiralia</taxon>
        <taxon>Lophotrochozoa</taxon>
        <taxon>Mollusca</taxon>
        <taxon>Bivalvia</taxon>
        <taxon>Autobranchia</taxon>
        <taxon>Heteroconchia</taxon>
        <taxon>Euheterodonta</taxon>
        <taxon>Imparidentia</taxon>
        <taxon>Neoheterodontei</taxon>
        <taxon>Myida</taxon>
        <taxon>Dreissenoidea</taxon>
        <taxon>Dreissenidae</taxon>
        <taxon>Dreissena</taxon>
    </lineage>
</organism>
<reference evidence="1" key="2">
    <citation type="submission" date="2020-11" db="EMBL/GenBank/DDBJ databases">
        <authorList>
            <person name="McCartney M.A."/>
            <person name="Auch B."/>
            <person name="Kono T."/>
            <person name="Mallez S."/>
            <person name="Becker A."/>
            <person name="Gohl D.M."/>
            <person name="Silverstein K.A.T."/>
            <person name="Koren S."/>
            <person name="Bechman K.B."/>
            <person name="Herman A."/>
            <person name="Abrahante J.E."/>
            <person name="Garbe J."/>
        </authorList>
    </citation>
    <scope>NUCLEOTIDE SEQUENCE</scope>
    <source>
        <strain evidence="1">Duluth1</strain>
        <tissue evidence="1">Whole animal</tissue>
    </source>
</reference>
<accession>A0A9D4LFV2</accession>
<proteinExistence type="predicted"/>
<keyword evidence="2" id="KW-1185">Reference proteome</keyword>
<comment type="caution">
    <text evidence="1">The sequence shown here is derived from an EMBL/GenBank/DDBJ whole genome shotgun (WGS) entry which is preliminary data.</text>
</comment>
<evidence type="ECO:0000313" key="2">
    <source>
        <dbReference type="Proteomes" id="UP000828390"/>
    </source>
</evidence>
<dbReference type="EMBL" id="JAIWYP010000003">
    <property type="protein sequence ID" value="KAH3857783.1"/>
    <property type="molecule type" value="Genomic_DNA"/>
</dbReference>
<gene>
    <name evidence="1" type="ORF">DPMN_100398</name>
</gene>
<reference evidence="1" key="1">
    <citation type="journal article" date="2019" name="bioRxiv">
        <title>The Genome of the Zebra Mussel, Dreissena polymorpha: A Resource for Invasive Species Research.</title>
        <authorList>
            <person name="McCartney M.A."/>
            <person name="Auch B."/>
            <person name="Kono T."/>
            <person name="Mallez S."/>
            <person name="Zhang Y."/>
            <person name="Obille A."/>
            <person name="Becker A."/>
            <person name="Abrahante J.E."/>
            <person name="Garbe J."/>
            <person name="Badalamenti J.P."/>
            <person name="Herman A."/>
            <person name="Mangelson H."/>
            <person name="Liachko I."/>
            <person name="Sullivan S."/>
            <person name="Sone E.D."/>
            <person name="Koren S."/>
            <person name="Silverstein K.A.T."/>
            <person name="Beckman K.B."/>
            <person name="Gohl D.M."/>
        </authorList>
    </citation>
    <scope>NUCLEOTIDE SEQUENCE</scope>
    <source>
        <strain evidence="1">Duluth1</strain>
        <tissue evidence="1">Whole animal</tissue>
    </source>
</reference>
<dbReference type="AlphaFoldDB" id="A0A9D4LFV2"/>
<sequence length="60" mass="6894">MSEIFQNHLLTHKNHSWRPSNGEIWIGCIRHQALCARLRSWASKKEVAVGTVRRKAALSI</sequence>
<name>A0A9D4LFV2_DREPO</name>
<dbReference type="Proteomes" id="UP000828390">
    <property type="component" value="Unassembled WGS sequence"/>
</dbReference>